<name>A0ABV2XZ27_9ACTN</name>
<gene>
    <name evidence="3" type="ORF">ABZ568_23245</name>
</gene>
<reference evidence="3 4" key="1">
    <citation type="submission" date="2024-06" db="EMBL/GenBank/DDBJ databases">
        <title>The Natural Products Discovery Center: Release of the First 8490 Sequenced Strains for Exploring Actinobacteria Biosynthetic Diversity.</title>
        <authorList>
            <person name="Kalkreuter E."/>
            <person name="Kautsar S.A."/>
            <person name="Yang D."/>
            <person name="Bader C.D."/>
            <person name="Teijaro C.N."/>
            <person name="Fluegel L."/>
            <person name="Davis C.M."/>
            <person name="Simpson J.R."/>
            <person name="Lauterbach L."/>
            <person name="Steele A.D."/>
            <person name="Gui C."/>
            <person name="Meng S."/>
            <person name="Li G."/>
            <person name="Viehrig K."/>
            <person name="Ye F."/>
            <person name="Su P."/>
            <person name="Kiefer A.F."/>
            <person name="Nichols A."/>
            <person name="Cepeda A.J."/>
            <person name="Yan W."/>
            <person name="Fan B."/>
            <person name="Jiang Y."/>
            <person name="Adhikari A."/>
            <person name="Zheng C.-J."/>
            <person name="Schuster L."/>
            <person name="Cowan T.M."/>
            <person name="Smanski M.J."/>
            <person name="Chevrette M.G."/>
            <person name="De Carvalho L.P.S."/>
            <person name="Shen B."/>
        </authorList>
    </citation>
    <scope>NUCLEOTIDE SEQUENCE [LARGE SCALE GENOMIC DNA]</scope>
    <source>
        <strain evidence="3 4">NPDC019583</strain>
    </source>
</reference>
<accession>A0ABV2XZ27</accession>
<evidence type="ECO:0000256" key="1">
    <source>
        <dbReference type="ARBA" id="ARBA00023002"/>
    </source>
</evidence>
<dbReference type="Pfam" id="PF01243">
    <property type="entry name" value="PNPOx_N"/>
    <property type="match status" value="1"/>
</dbReference>
<dbReference type="SUPFAM" id="SSF50475">
    <property type="entry name" value="FMN-binding split barrel"/>
    <property type="match status" value="1"/>
</dbReference>
<dbReference type="RefSeq" id="WP_037763156.1">
    <property type="nucleotide sequence ID" value="NZ_JBEYBN010000034.1"/>
</dbReference>
<keyword evidence="4" id="KW-1185">Reference proteome</keyword>
<evidence type="ECO:0000313" key="3">
    <source>
        <dbReference type="EMBL" id="MEU2269269.1"/>
    </source>
</evidence>
<feature type="domain" description="Pyridoxamine 5'-phosphate oxidase N-terminal" evidence="2">
    <location>
        <begin position="25"/>
        <end position="152"/>
    </location>
</feature>
<proteinExistence type="predicted"/>
<dbReference type="InterPro" id="IPR012349">
    <property type="entry name" value="Split_barrel_FMN-bd"/>
</dbReference>
<organism evidence="3 4">
    <name type="scientific">Streptomyces olindensis</name>
    <dbReference type="NCBI Taxonomy" id="358823"/>
    <lineage>
        <taxon>Bacteria</taxon>
        <taxon>Bacillati</taxon>
        <taxon>Actinomycetota</taxon>
        <taxon>Actinomycetes</taxon>
        <taxon>Kitasatosporales</taxon>
        <taxon>Streptomycetaceae</taxon>
        <taxon>Streptomyces</taxon>
    </lineage>
</organism>
<protein>
    <submittedName>
        <fullName evidence="3">Pyridoxamine 5'-phosphate oxidase family protein</fullName>
    </submittedName>
</protein>
<dbReference type="Gene3D" id="2.30.110.10">
    <property type="entry name" value="Electron Transport, Fmn-binding Protein, Chain A"/>
    <property type="match status" value="1"/>
</dbReference>
<dbReference type="InterPro" id="IPR052019">
    <property type="entry name" value="F420H2_bilvrd_red/Heme_oxyg"/>
</dbReference>
<dbReference type="EMBL" id="JBEYBN010000034">
    <property type="protein sequence ID" value="MEU2269269.1"/>
    <property type="molecule type" value="Genomic_DNA"/>
</dbReference>
<evidence type="ECO:0000313" key="4">
    <source>
        <dbReference type="Proteomes" id="UP001550603"/>
    </source>
</evidence>
<dbReference type="InterPro" id="IPR011576">
    <property type="entry name" value="Pyridox_Oxase_N"/>
</dbReference>
<comment type="caution">
    <text evidence="3">The sequence shown here is derived from an EMBL/GenBank/DDBJ whole genome shotgun (WGS) entry which is preliminary data.</text>
</comment>
<sequence length="181" mass="20666">MTTTHPRTRLDRRYSDETATATDWEEARARLAAAELFWISTVRPDGRPHVTPLPAVWSDGALHFCTGPEERKARNLAENPHVVLTTGTNTWNQGYDLVVEGEAVRVTDEARLRELATAWEVKYGSFWHFEVREGHFHHGAGRAVVYSVAPVTVFGFGKGEPFSQTRWRFTREDKRWTSPSK</sequence>
<dbReference type="Proteomes" id="UP001550603">
    <property type="component" value="Unassembled WGS sequence"/>
</dbReference>
<dbReference type="PANTHER" id="PTHR35176">
    <property type="entry name" value="HEME OXYGENASE HI_0854-RELATED"/>
    <property type="match status" value="1"/>
</dbReference>
<dbReference type="PANTHER" id="PTHR35176:SF4">
    <property type="entry name" value="PYRIDOXAMINE 5'-PHOSPHATE OXIDASE-RELATED FMN-BINDING"/>
    <property type="match status" value="1"/>
</dbReference>
<evidence type="ECO:0000259" key="2">
    <source>
        <dbReference type="Pfam" id="PF01243"/>
    </source>
</evidence>
<keyword evidence="1" id="KW-0560">Oxidoreductase</keyword>